<evidence type="ECO:0000313" key="1">
    <source>
        <dbReference type="EMBL" id="OAA74108.1"/>
    </source>
</evidence>
<reference evidence="1 2" key="1">
    <citation type="journal article" date="2016" name="Genome Biol. Evol.">
        <title>Divergent and convergent evolution of fungal pathogenicity.</title>
        <authorList>
            <person name="Shang Y."/>
            <person name="Xiao G."/>
            <person name="Zheng P."/>
            <person name="Cen K."/>
            <person name="Zhan S."/>
            <person name="Wang C."/>
        </authorList>
    </citation>
    <scope>NUCLEOTIDE SEQUENCE [LARGE SCALE GENOMIC DNA]</scope>
    <source>
        <strain evidence="1 2">ARSEF 2679</strain>
    </source>
</reference>
<keyword evidence="2" id="KW-1185">Reference proteome</keyword>
<name>A0A168EQT8_CORFA</name>
<dbReference type="Proteomes" id="UP000076744">
    <property type="component" value="Unassembled WGS sequence"/>
</dbReference>
<sequence length="132" mass="14937">MVPTRGQPVGSEWLPAHLGLGARFLAQLVIPAQRVGQHLLPPHPGRRLLAWRVVHAAVPCRQIRGRCFCRRLCCLFRLHADGCRVPIVVDDVPYLTEPFPTRRAFMPATGHAGRSSFYTRRPFLRNIHGFLV</sequence>
<gene>
    <name evidence="1" type="ORF">ISF_01009</name>
</gene>
<dbReference type="RefSeq" id="XP_018709066.1">
    <property type="nucleotide sequence ID" value="XM_018844616.1"/>
</dbReference>
<protein>
    <submittedName>
        <fullName evidence="1">Uncharacterized protein</fullName>
    </submittedName>
</protein>
<proteinExistence type="predicted"/>
<organism evidence="1 2">
    <name type="scientific">Cordyceps fumosorosea (strain ARSEF 2679)</name>
    <name type="common">Isaria fumosorosea</name>
    <dbReference type="NCBI Taxonomy" id="1081104"/>
    <lineage>
        <taxon>Eukaryota</taxon>
        <taxon>Fungi</taxon>
        <taxon>Dikarya</taxon>
        <taxon>Ascomycota</taxon>
        <taxon>Pezizomycotina</taxon>
        <taxon>Sordariomycetes</taxon>
        <taxon>Hypocreomycetidae</taxon>
        <taxon>Hypocreales</taxon>
        <taxon>Cordycipitaceae</taxon>
        <taxon>Cordyceps</taxon>
    </lineage>
</organism>
<dbReference type="AlphaFoldDB" id="A0A168EQT8"/>
<evidence type="ECO:0000313" key="2">
    <source>
        <dbReference type="Proteomes" id="UP000076744"/>
    </source>
</evidence>
<dbReference type="GeneID" id="30017301"/>
<dbReference type="EMBL" id="AZHB01000001">
    <property type="protein sequence ID" value="OAA74108.1"/>
    <property type="molecule type" value="Genomic_DNA"/>
</dbReference>
<comment type="caution">
    <text evidence="1">The sequence shown here is derived from an EMBL/GenBank/DDBJ whole genome shotgun (WGS) entry which is preliminary data.</text>
</comment>
<accession>A0A168EQT8</accession>